<evidence type="ECO:0000313" key="4">
    <source>
        <dbReference type="Proteomes" id="UP000288859"/>
    </source>
</evidence>
<feature type="region of interest" description="Disordered" evidence="1">
    <location>
        <begin position="162"/>
        <end position="181"/>
    </location>
</feature>
<dbReference type="SUPFAM" id="SSF48464">
    <property type="entry name" value="ENTH/VHS domain"/>
    <property type="match status" value="1"/>
</dbReference>
<dbReference type="GO" id="GO:0005886">
    <property type="term" value="C:plasma membrane"/>
    <property type="evidence" value="ECO:0007669"/>
    <property type="project" value="TreeGrafter"/>
</dbReference>
<dbReference type="PANTHER" id="PTHR12276:SF45">
    <property type="entry name" value="CLATHRIN INTERACTOR 1"/>
    <property type="match status" value="1"/>
</dbReference>
<organism evidence="3 4">
    <name type="scientific">Exophiala mesophila</name>
    <name type="common">Black yeast-like fungus</name>
    <dbReference type="NCBI Taxonomy" id="212818"/>
    <lineage>
        <taxon>Eukaryota</taxon>
        <taxon>Fungi</taxon>
        <taxon>Dikarya</taxon>
        <taxon>Ascomycota</taxon>
        <taxon>Pezizomycotina</taxon>
        <taxon>Eurotiomycetes</taxon>
        <taxon>Chaetothyriomycetidae</taxon>
        <taxon>Chaetothyriales</taxon>
        <taxon>Herpotrichiellaceae</taxon>
        <taxon>Exophiala</taxon>
    </lineage>
</organism>
<dbReference type="GO" id="GO:0005543">
    <property type="term" value="F:phospholipid binding"/>
    <property type="evidence" value="ECO:0007669"/>
    <property type="project" value="TreeGrafter"/>
</dbReference>
<dbReference type="PANTHER" id="PTHR12276">
    <property type="entry name" value="EPSIN/ENT-RELATED"/>
    <property type="match status" value="1"/>
</dbReference>
<reference evidence="3 4" key="1">
    <citation type="submission" date="2017-03" db="EMBL/GenBank/DDBJ databases">
        <title>Genomes of endolithic fungi from Antarctica.</title>
        <authorList>
            <person name="Coleine C."/>
            <person name="Masonjones S."/>
            <person name="Stajich J.E."/>
        </authorList>
    </citation>
    <scope>NUCLEOTIDE SEQUENCE [LARGE SCALE GENOMIC DNA]</scope>
    <source>
        <strain evidence="3 4">CCFEE 6314</strain>
    </source>
</reference>
<accession>A0A438N1U8</accession>
<feature type="compositionally biased region" description="Low complexity" evidence="1">
    <location>
        <begin position="530"/>
        <end position="543"/>
    </location>
</feature>
<dbReference type="Pfam" id="PF01417">
    <property type="entry name" value="ENTH"/>
    <property type="match status" value="1"/>
</dbReference>
<feature type="compositionally biased region" description="Low complexity" evidence="1">
    <location>
        <begin position="426"/>
        <end position="459"/>
    </location>
</feature>
<dbReference type="InterPro" id="IPR013809">
    <property type="entry name" value="ENTH"/>
</dbReference>
<dbReference type="EMBL" id="NAJM01000028">
    <property type="protein sequence ID" value="RVX69662.1"/>
    <property type="molecule type" value="Genomic_DNA"/>
</dbReference>
<name>A0A438N1U8_EXOME</name>
<feature type="domain" description="ENTH" evidence="2">
    <location>
        <begin position="27"/>
        <end position="160"/>
    </location>
</feature>
<dbReference type="GO" id="GO:0005829">
    <property type="term" value="C:cytosol"/>
    <property type="evidence" value="ECO:0007669"/>
    <property type="project" value="GOC"/>
</dbReference>
<feature type="compositionally biased region" description="Gly residues" evidence="1">
    <location>
        <begin position="172"/>
        <end position="181"/>
    </location>
</feature>
<evidence type="ECO:0000259" key="2">
    <source>
        <dbReference type="PROSITE" id="PS50942"/>
    </source>
</evidence>
<dbReference type="GO" id="GO:0006897">
    <property type="term" value="P:endocytosis"/>
    <property type="evidence" value="ECO:0007669"/>
    <property type="project" value="TreeGrafter"/>
</dbReference>
<evidence type="ECO:0000256" key="1">
    <source>
        <dbReference type="SAM" id="MobiDB-lite"/>
    </source>
</evidence>
<dbReference type="VEuPathDB" id="FungiDB:PV10_03558"/>
<dbReference type="SMART" id="SM00273">
    <property type="entry name" value="ENTH"/>
    <property type="match status" value="1"/>
</dbReference>
<evidence type="ECO:0000313" key="3">
    <source>
        <dbReference type="EMBL" id="RVX69662.1"/>
    </source>
</evidence>
<dbReference type="PROSITE" id="PS50942">
    <property type="entry name" value="ENTH"/>
    <property type="match status" value="1"/>
</dbReference>
<dbReference type="CDD" id="cd16992">
    <property type="entry name" value="ENTH_Ent3"/>
    <property type="match status" value="1"/>
</dbReference>
<feature type="compositionally biased region" description="Polar residues" evidence="1">
    <location>
        <begin position="519"/>
        <end position="529"/>
    </location>
</feature>
<feature type="region of interest" description="Disordered" evidence="1">
    <location>
        <begin position="518"/>
        <end position="560"/>
    </location>
</feature>
<dbReference type="InterPro" id="IPR008942">
    <property type="entry name" value="ENTH_VHS"/>
</dbReference>
<feature type="region of interest" description="Disordered" evidence="1">
    <location>
        <begin position="232"/>
        <end position="464"/>
    </location>
</feature>
<dbReference type="AlphaFoldDB" id="A0A438N1U8"/>
<proteinExistence type="predicted"/>
<sequence>MDFDSLKTQVSNLTFYDLKAGVRKVQNAVMNLTEMEAKVREATNGDPWGASATLMQEIAQGTHNYQQLNEIMPLIYKRFTDKTAEEWRQIYKALQLLEFLCKNGSERVIDDARSHLSLLRMLRQFHYIDPNGKDQGLNVRNRVNELVKLLSDVDAIRQERKKARANRNKYGGVEGGSSFGGGFSGGSGGRYGGFGSDSADYGGYQGEVYGDGGGFGGRETDFSGTQRRGDQFEEYDEGDDVQPTRATRSTASTTRATSSVTAKKAAPKPKEPEQDLFDFGDEPTTSNSAGKAPASNNDFGLLQSSTTAANQDDDDDFDDFQSATPSTAQPTSNPLATLSPPPPATSTTTSSTQFAAPTPLAPGNSANFHNILSTASPAPSNSSSILSPLGSGLTSPAAQKPPTQAFGAAPAFKPSGPNYFTSVPMTAGQPTSTSTASTPRTGATPAWTGSSATTTTTAANLGKPAPKLAGNASGGGDAFASLWSSAGTAAGVNKSATSNKGPDLASLSKAKSQAGIWGTATTASAGSSRPGTTAPTPNTAANNQQKPAAPLGNGLDDLLG</sequence>
<dbReference type="GO" id="GO:0030276">
    <property type="term" value="F:clathrin binding"/>
    <property type="evidence" value="ECO:0007669"/>
    <property type="project" value="TreeGrafter"/>
</dbReference>
<feature type="compositionally biased region" description="Low complexity" evidence="1">
    <location>
        <begin position="243"/>
        <end position="264"/>
    </location>
</feature>
<dbReference type="GO" id="GO:0030125">
    <property type="term" value="C:clathrin vesicle coat"/>
    <property type="evidence" value="ECO:0007669"/>
    <property type="project" value="TreeGrafter"/>
</dbReference>
<dbReference type="OrthoDB" id="4033880at2759"/>
<feature type="compositionally biased region" description="Low complexity" evidence="1">
    <location>
        <begin position="345"/>
        <end position="358"/>
    </location>
</feature>
<comment type="caution">
    <text evidence="3">The sequence shown here is derived from an EMBL/GenBank/DDBJ whole genome shotgun (WGS) entry which is preliminary data.</text>
</comment>
<gene>
    <name evidence="3" type="ORF">B0A52_06726</name>
</gene>
<feature type="compositionally biased region" description="Polar residues" evidence="1">
    <location>
        <begin position="283"/>
        <end position="310"/>
    </location>
</feature>
<dbReference type="Proteomes" id="UP000288859">
    <property type="component" value="Unassembled WGS sequence"/>
</dbReference>
<protein>
    <recommendedName>
        <fullName evidence="2">ENTH domain-containing protein</fullName>
    </recommendedName>
</protein>
<dbReference type="GO" id="GO:0006895">
    <property type="term" value="P:Golgi to endosome transport"/>
    <property type="evidence" value="ECO:0007669"/>
    <property type="project" value="TreeGrafter"/>
</dbReference>
<dbReference type="Gene3D" id="1.25.40.90">
    <property type="match status" value="1"/>
</dbReference>
<dbReference type="GO" id="GO:0005768">
    <property type="term" value="C:endosome"/>
    <property type="evidence" value="ECO:0007669"/>
    <property type="project" value="TreeGrafter"/>
</dbReference>
<feature type="compositionally biased region" description="Low complexity" evidence="1">
    <location>
        <begin position="372"/>
        <end position="396"/>
    </location>
</feature>
<dbReference type="FunFam" id="1.25.40.90:FF:000006">
    <property type="entry name" value="Clathrin interactor 1"/>
    <property type="match status" value="1"/>
</dbReference>